<proteinExistence type="predicted"/>
<gene>
    <name evidence="1" type="ORF">AWB66_06013</name>
</gene>
<comment type="caution">
    <text evidence="1">The sequence shown here is derived from an EMBL/GenBank/DDBJ whole genome shotgun (WGS) entry which is preliminary data.</text>
</comment>
<reference evidence="1" key="1">
    <citation type="submission" date="2016-01" db="EMBL/GenBank/DDBJ databases">
        <authorList>
            <person name="Peeters Charlotte."/>
        </authorList>
    </citation>
    <scope>NUCLEOTIDE SEQUENCE</scope>
    <source>
        <strain evidence="1">LMG 22936</strain>
    </source>
</reference>
<dbReference type="Proteomes" id="UP000054717">
    <property type="component" value="Unassembled WGS sequence"/>
</dbReference>
<dbReference type="AlphaFoldDB" id="A0A158KEP0"/>
<evidence type="ECO:0000313" key="1">
    <source>
        <dbReference type="EMBL" id="SAL79259.1"/>
    </source>
</evidence>
<dbReference type="EMBL" id="FCNZ02000049">
    <property type="protein sequence ID" value="SAL79259.1"/>
    <property type="molecule type" value="Genomic_DNA"/>
</dbReference>
<organism evidence="1 2">
    <name type="scientific">Caballeronia telluris</name>
    <dbReference type="NCBI Taxonomy" id="326475"/>
    <lineage>
        <taxon>Bacteria</taxon>
        <taxon>Pseudomonadati</taxon>
        <taxon>Pseudomonadota</taxon>
        <taxon>Betaproteobacteria</taxon>
        <taxon>Burkholderiales</taxon>
        <taxon>Burkholderiaceae</taxon>
        <taxon>Caballeronia</taxon>
    </lineage>
</organism>
<evidence type="ECO:0000313" key="2">
    <source>
        <dbReference type="Proteomes" id="UP000054717"/>
    </source>
</evidence>
<sequence length="91" mass="9958">MIRAPENHRMKASGLRSECSPRVRARELDVGDDFLGYIVDLVDALAAVGEDNRGGVDATASLLKALLEASIVNAIRWTSEVRPNRDAWLVP</sequence>
<protein>
    <submittedName>
        <fullName evidence="1">Uncharacterized protein</fullName>
    </submittedName>
</protein>
<name>A0A158KEP0_9BURK</name>
<keyword evidence="2" id="KW-1185">Reference proteome</keyword>
<dbReference type="STRING" id="326475.AWB66_06013"/>
<accession>A0A158KEP0</accession>